<evidence type="ECO:0000256" key="8">
    <source>
        <dbReference type="ARBA" id="ARBA00023136"/>
    </source>
</evidence>
<evidence type="ECO:0000313" key="12">
    <source>
        <dbReference type="EMBL" id="KAK7689075.1"/>
    </source>
</evidence>
<gene>
    <name evidence="12" type="ORF">QCA50_007766</name>
</gene>
<sequence>MRVNVLLLSSLLPVAFAYSNTHPVIAWASHHNPSLQAAPSSDILEKILLSDDACNHDAIVLVDQPGLYASDLRVLSPYSSLSSSINSAPSSIQLPYVPMKRENPFPDFAEVISRKCGSKIVHTTPGGLSGSVEQNGGKHVVCMNMPPLSEHKGSDRKNLLSEHESQLSADFEALSFIFPNHLVVYAGRPYTHSLYSRQDHPESAPHNGTALPEGGILKRYQLLTPGLILSLLVAFFVLVPIILGGINALASIKNPIRVDNAKFNAAEKKNQ</sequence>
<organism evidence="12 13">
    <name type="scientific">Cerrena zonata</name>
    <dbReference type="NCBI Taxonomy" id="2478898"/>
    <lineage>
        <taxon>Eukaryota</taxon>
        <taxon>Fungi</taxon>
        <taxon>Dikarya</taxon>
        <taxon>Basidiomycota</taxon>
        <taxon>Agaricomycotina</taxon>
        <taxon>Agaricomycetes</taxon>
        <taxon>Polyporales</taxon>
        <taxon>Cerrenaceae</taxon>
        <taxon>Cerrena</taxon>
    </lineage>
</organism>
<name>A0AAW0GD48_9APHY</name>
<dbReference type="PANTHER" id="PTHR28285">
    <property type="entry name" value="PROTEIN BIG1"/>
    <property type="match status" value="1"/>
</dbReference>
<dbReference type="AlphaFoldDB" id="A0AAW0GD48"/>
<dbReference type="InterPro" id="IPR037654">
    <property type="entry name" value="Big1"/>
</dbReference>
<dbReference type="GO" id="GO:0006078">
    <property type="term" value="P:(1-&gt;6)-beta-D-glucan biosynthetic process"/>
    <property type="evidence" value="ECO:0007669"/>
    <property type="project" value="TreeGrafter"/>
</dbReference>
<evidence type="ECO:0000256" key="2">
    <source>
        <dbReference type="ARBA" id="ARBA00008203"/>
    </source>
</evidence>
<dbReference type="GO" id="GO:0071555">
    <property type="term" value="P:cell wall organization"/>
    <property type="evidence" value="ECO:0007669"/>
    <property type="project" value="UniProtKB-KW"/>
</dbReference>
<evidence type="ECO:0000256" key="5">
    <source>
        <dbReference type="ARBA" id="ARBA00022729"/>
    </source>
</evidence>
<evidence type="ECO:0000256" key="10">
    <source>
        <dbReference type="SAM" id="Phobius"/>
    </source>
</evidence>
<evidence type="ECO:0000256" key="11">
    <source>
        <dbReference type="SAM" id="SignalP"/>
    </source>
</evidence>
<dbReference type="GO" id="GO:0009272">
    <property type="term" value="P:fungal-type cell wall biogenesis"/>
    <property type="evidence" value="ECO:0007669"/>
    <property type="project" value="TreeGrafter"/>
</dbReference>
<proteinExistence type="inferred from homology"/>
<keyword evidence="5 11" id="KW-0732">Signal</keyword>
<comment type="subcellular location">
    <subcellularLocation>
        <location evidence="1">Endoplasmic reticulum membrane</location>
        <topology evidence="1">Single-pass type I membrane protein</topology>
    </subcellularLocation>
</comment>
<dbReference type="Proteomes" id="UP001385951">
    <property type="component" value="Unassembled WGS sequence"/>
</dbReference>
<evidence type="ECO:0000256" key="1">
    <source>
        <dbReference type="ARBA" id="ARBA00004115"/>
    </source>
</evidence>
<keyword evidence="8 10" id="KW-0472">Membrane</keyword>
<dbReference type="PANTHER" id="PTHR28285:SF1">
    <property type="entry name" value="PROTEIN BIG1"/>
    <property type="match status" value="1"/>
</dbReference>
<protein>
    <recommendedName>
        <fullName evidence="3">Protein BIG1</fullName>
    </recommendedName>
</protein>
<evidence type="ECO:0000256" key="7">
    <source>
        <dbReference type="ARBA" id="ARBA00022989"/>
    </source>
</evidence>
<accession>A0AAW0GD48</accession>
<evidence type="ECO:0000256" key="9">
    <source>
        <dbReference type="ARBA" id="ARBA00023316"/>
    </source>
</evidence>
<evidence type="ECO:0000256" key="6">
    <source>
        <dbReference type="ARBA" id="ARBA00022824"/>
    </source>
</evidence>
<keyword evidence="7 10" id="KW-1133">Transmembrane helix</keyword>
<comment type="caution">
    <text evidence="12">The sequence shown here is derived from an EMBL/GenBank/DDBJ whole genome shotgun (WGS) entry which is preliminary data.</text>
</comment>
<feature type="transmembrane region" description="Helical" evidence="10">
    <location>
        <begin position="227"/>
        <end position="250"/>
    </location>
</feature>
<reference evidence="12 13" key="1">
    <citation type="submission" date="2022-09" db="EMBL/GenBank/DDBJ databases">
        <authorList>
            <person name="Palmer J.M."/>
        </authorList>
    </citation>
    <scope>NUCLEOTIDE SEQUENCE [LARGE SCALE GENOMIC DNA]</scope>
    <source>
        <strain evidence="12 13">DSM 7382</strain>
    </source>
</reference>
<keyword evidence="9" id="KW-0961">Cell wall biogenesis/degradation</keyword>
<keyword evidence="6" id="KW-0256">Endoplasmic reticulum</keyword>
<feature type="signal peptide" evidence="11">
    <location>
        <begin position="1"/>
        <end position="17"/>
    </location>
</feature>
<evidence type="ECO:0000256" key="4">
    <source>
        <dbReference type="ARBA" id="ARBA00022692"/>
    </source>
</evidence>
<evidence type="ECO:0000256" key="3">
    <source>
        <dbReference type="ARBA" id="ARBA00022089"/>
    </source>
</evidence>
<comment type="similarity">
    <text evidence="2">Belongs to the BIG1 family.</text>
</comment>
<keyword evidence="13" id="KW-1185">Reference proteome</keyword>
<dbReference type="EMBL" id="JASBNA010000009">
    <property type="protein sequence ID" value="KAK7689075.1"/>
    <property type="molecule type" value="Genomic_DNA"/>
</dbReference>
<keyword evidence="4 10" id="KW-0812">Transmembrane</keyword>
<dbReference type="GO" id="GO:0005789">
    <property type="term" value="C:endoplasmic reticulum membrane"/>
    <property type="evidence" value="ECO:0007669"/>
    <property type="project" value="UniProtKB-SubCell"/>
</dbReference>
<evidence type="ECO:0000313" key="13">
    <source>
        <dbReference type="Proteomes" id="UP001385951"/>
    </source>
</evidence>
<feature type="chain" id="PRO_5043710034" description="Protein BIG1" evidence="11">
    <location>
        <begin position="18"/>
        <end position="271"/>
    </location>
</feature>